<dbReference type="AlphaFoldDB" id="A0A1H6FCB5"/>
<dbReference type="EMBL" id="FMSV02000503">
    <property type="protein sequence ID" value="SEH06684.1"/>
    <property type="molecule type" value="Genomic_DNA"/>
</dbReference>
<evidence type="ECO:0000256" key="4">
    <source>
        <dbReference type="HAMAP-Rule" id="MF_00689"/>
    </source>
</evidence>
<evidence type="ECO:0000313" key="7">
    <source>
        <dbReference type="EMBL" id="SEH06684.1"/>
    </source>
</evidence>
<accession>A0A1H6FCB5</accession>
<keyword evidence="1 4" id="KW-0963">Cytoplasm</keyword>
<dbReference type="PANTHER" id="PTHR21367">
    <property type="entry name" value="ARGININE-TRNA-PROTEIN TRANSFERASE 1"/>
    <property type="match status" value="1"/>
</dbReference>
<dbReference type="InterPro" id="IPR016181">
    <property type="entry name" value="Acyl_CoA_acyltransferase"/>
</dbReference>
<keyword evidence="3 4" id="KW-0012">Acyltransferase</keyword>
<dbReference type="GO" id="GO:0004057">
    <property type="term" value="F:arginyl-tRNA--protein transferase activity"/>
    <property type="evidence" value="ECO:0007669"/>
    <property type="project" value="InterPro"/>
</dbReference>
<dbReference type="InterPro" id="IPR007472">
    <property type="entry name" value="N-end_Aminoacyl_Trfase_C"/>
</dbReference>
<evidence type="ECO:0000256" key="1">
    <source>
        <dbReference type="ARBA" id="ARBA00022490"/>
    </source>
</evidence>
<evidence type="ECO:0000256" key="3">
    <source>
        <dbReference type="ARBA" id="ARBA00023315"/>
    </source>
</evidence>
<reference evidence="7 8" key="1">
    <citation type="submission" date="2016-10" db="EMBL/GenBank/DDBJ databases">
        <authorList>
            <person name="de Groot N.N."/>
        </authorList>
    </citation>
    <scope>NUCLEOTIDE SEQUENCE [LARGE SCALE GENOMIC DNA]</scope>
    <source>
        <strain evidence="7">MBHS1</strain>
    </source>
</reference>
<dbReference type="PIRSF" id="PIRSF037208">
    <property type="entry name" value="ATE_pro_prd"/>
    <property type="match status" value="1"/>
</dbReference>
<dbReference type="InterPro" id="IPR007471">
    <property type="entry name" value="N-end_Aminoacyl_Trfase_N"/>
</dbReference>
<dbReference type="EC" id="2.3.2.29" evidence="4"/>
<dbReference type="SUPFAM" id="SSF55729">
    <property type="entry name" value="Acyl-CoA N-acyltransferases (Nat)"/>
    <property type="match status" value="1"/>
</dbReference>
<comment type="catalytic activity">
    <reaction evidence="4">
        <text>N-terminal L-aspartyl-[protein] + L-leucyl-tRNA(Leu) = N-terminal L-leucyl-L-aspartyl-[protein] + tRNA(Leu) + H(+)</text>
        <dbReference type="Rhea" id="RHEA:50420"/>
        <dbReference type="Rhea" id="RHEA-COMP:9613"/>
        <dbReference type="Rhea" id="RHEA-COMP:9622"/>
        <dbReference type="Rhea" id="RHEA-COMP:12669"/>
        <dbReference type="Rhea" id="RHEA-COMP:12674"/>
        <dbReference type="ChEBI" id="CHEBI:15378"/>
        <dbReference type="ChEBI" id="CHEBI:64720"/>
        <dbReference type="ChEBI" id="CHEBI:78442"/>
        <dbReference type="ChEBI" id="CHEBI:78494"/>
        <dbReference type="ChEBI" id="CHEBI:133042"/>
        <dbReference type="EC" id="2.3.2.29"/>
    </reaction>
</comment>
<feature type="domain" description="N-end rule aminoacyl transferase C-terminal" evidence="6">
    <location>
        <begin position="114"/>
        <end position="234"/>
    </location>
</feature>
<feature type="domain" description="N-end aminoacyl transferase N-terminal" evidence="5">
    <location>
        <begin position="23"/>
        <end position="93"/>
    </location>
</feature>
<comment type="subcellular location">
    <subcellularLocation>
        <location evidence="4">Cytoplasm</location>
    </subcellularLocation>
</comment>
<dbReference type="RefSeq" id="WP_103920439.1">
    <property type="nucleotide sequence ID" value="NZ_FMSV02000503.1"/>
</dbReference>
<dbReference type="OrthoDB" id="9782022at2"/>
<dbReference type="InterPro" id="IPR017138">
    <property type="entry name" value="Asp_Glu_LeuTrfase"/>
</dbReference>
<dbReference type="InterPro" id="IPR030700">
    <property type="entry name" value="N-end_Aminoacyl_Trfase"/>
</dbReference>
<protein>
    <recommendedName>
        <fullName evidence="4">Aspartate/glutamate leucyltransferase</fullName>
        <ecNumber evidence="4">2.3.2.29</ecNumber>
    </recommendedName>
</protein>
<dbReference type="GO" id="GO:0071596">
    <property type="term" value="P:ubiquitin-dependent protein catabolic process via the N-end rule pathway"/>
    <property type="evidence" value="ECO:0007669"/>
    <property type="project" value="InterPro"/>
</dbReference>
<sequence length="248" mass="29941">MRPLAQHHEQRPRQLNLYATPSHDCTYLPQQQARTIFLDPNIPKDSFIYGQLSQQGFRRSGEHLYRPHCDACEQCLSVRVRVQDFKMRRSQRRIWHKNTDLTVIKHPAIFQTSHFQLYQKYLAHQHQGGGMDNPSPEEYMQFLTNHWSHTFFYTFYQNQKLLAVAVLDEMSNGFSAIYTFYDPEQKQRSLGAYAILWEIEETRRQGLEWLYLGYWIRDCKKMRYKIQYQPLEFYHQGHWESQVPQNLK</sequence>
<evidence type="ECO:0000259" key="6">
    <source>
        <dbReference type="Pfam" id="PF04377"/>
    </source>
</evidence>
<evidence type="ECO:0000259" key="5">
    <source>
        <dbReference type="Pfam" id="PF04376"/>
    </source>
</evidence>
<dbReference type="NCBIfam" id="NF002341">
    <property type="entry name" value="PRK01305.1-1"/>
    <property type="match status" value="1"/>
</dbReference>
<keyword evidence="2 4" id="KW-0808">Transferase</keyword>
<keyword evidence="8" id="KW-1185">Reference proteome</keyword>
<evidence type="ECO:0000256" key="2">
    <source>
        <dbReference type="ARBA" id="ARBA00022679"/>
    </source>
</evidence>
<dbReference type="NCBIfam" id="NF002346">
    <property type="entry name" value="PRK01305.2-3"/>
    <property type="match status" value="1"/>
</dbReference>
<organism evidence="7 8">
    <name type="scientific">Candidatus Venteria ishoeyi</name>
    <dbReference type="NCBI Taxonomy" id="1899563"/>
    <lineage>
        <taxon>Bacteria</taxon>
        <taxon>Pseudomonadati</taxon>
        <taxon>Pseudomonadota</taxon>
        <taxon>Gammaproteobacteria</taxon>
        <taxon>Thiotrichales</taxon>
        <taxon>Thiotrichaceae</taxon>
        <taxon>Venteria</taxon>
    </lineage>
</organism>
<dbReference type="NCBIfam" id="NF002342">
    <property type="entry name" value="PRK01305.1-3"/>
    <property type="match status" value="1"/>
</dbReference>
<comment type="catalytic activity">
    <reaction evidence="4">
        <text>N-terminal L-glutamyl-[protein] + L-leucyl-tRNA(Leu) = N-terminal L-leucyl-L-glutamyl-[protein] + tRNA(Leu) + H(+)</text>
        <dbReference type="Rhea" id="RHEA:50412"/>
        <dbReference type="Rhea" id="RHEA-COMP:9613"/>
        <dbReference type="Rhea" id="RHEA-COMP:9622"/>
        <dbReference type="Rhea" id="RHEA-COMP:12664"/>
        <dbReference type="Rhea" id="RHEA-COMP:12668"/>
        <dbReference type="ChEBI" id="CHEBI:15378"/>
        <dbReference type="ChEBI" id="CHEBI:64721"/>
        <dbReference type="ChEBI" id="CHEBI:78442"/>
        <dbReference type="ChEBI" id="CHEBI:78494"/>
        <dbReference type="ChEBI" id="CHEBI:133041"/>
        <dbReference type="EC" id="2.3.2.29"/>
    </reaction>
</comment>
<evidence type="ECO:0000313" key="8">
    <source>
        <dbReference type="Proteomes" id="UP000236724"/>
    </source>
</evidence>
<dbReference type="Pfam" id="PF04377">
    <property type="entry name" value="ATE_C"/>
    <property type="match status" value="1"/>
</dbReference>
<dbReference type="PANTHER" id="PTHR21367:SF1">
    <property type="entry name" value="ARGINYL-TRNA--PROTEIN TRANSFERASE 1"/>
    <property type="match status" value="1"/>
</dbReference>
<comment type="function">
    <text evidence="4">Functions in the N-end rule pathway of protein degradation where it conjugates Leu from its aminoacyl-tRNA to the N-termini of proteins containing an N-terminal aspartate or glutamate.</text>
</comment>
<name>A0A1H6FCB5_9GAMM</name>
<dbReference type="HAMAP" id="MF_00689">
    <property type="entry name" value="Bpt"/>
    <property type="match status" value="1"/>
</dbReference>
<gene>
    <name evidence="4" type="primary">bpt</name>
    <name evidence="7" type="ORF">MBHS_02548</name>
</gene>
<proteinExistence type="inferred from homology"/>
<dbReference type="GO" id="GO:0005737">
    <property type="term" value="C:cytoplasm"/>
    <property type="evidence" value="ECO:0007669"/>
    <property type="project" value="UniProtKB-SubCell"/>
</dbReference>
<dbReference type="Proteomes" id="UP000236724">
    <property type="component" value="Unassembled WGS sequence"/>
</dbReference>
<comment type="similarity">
    <text evidence="4">Belongs to the R-transferase family. Bpt subfamily.</text>
</comment>
<dbReference type="GO" id="GO:0008914">
    <property type="term" value="F:leucyl-tRNA--protein transferase activity"/>
    <property type="evidence" value="ECO:0007669"/>
    <property type="project" value="UniProtKB-UniRule"/>
</dbReference>
<dbReference type="Pfam" id="PF04376">
    <property type="entry name" value="ATE_N"/>
    <property type="match status" value="1"/>
</dbReference>